<dbReference type="InterPro" id="IPR017441">
    <property type="entry name" value="Protein_kinase_ATP_BS"/>
</dbReference>
<organism evidence="11 12">
    <name type="scientific">Acaryochloris marina (strain MBIC 11017)</name>
    <dbReference type="NCBI Taxonomy" id="329726"/>
    <lineage>
        <taxon>Bacteria</taxon>
        <taxon>Bacillati</taxon>
        <taxon>Cyanobacteriota</taxon>
        <taxon>Cyanophyceae</taxon>
        <taxon>Acaryochloridales</taxon>
        <taxon>Acaryochloridaceae</taxon>
        <taxon>Acaryochloris</taxon>
    </lineage>
</organism>
<dbReference type="Gene3D" id="1.10.510.10">
    <property type="entry name" value="Transferase(Phosphotransferase) domain 1"/>
    <property type="match status" value="1"/>
</dbReference>
<sequence length="326" mass="37201">MLGTTLADRYKITKALGSGGFSKTYLATDTQHPEKRRCIVKKLQPESDDLFTVKTSRRLFATEVKVLKRLGNYDQIPQFFDDFEENEDFFLIEQYIEGKNLKQEFGWRRWPEAKVINFLQDVLTTLAYVHQRRVIHRDIKPANLIRRKKDKKIVLIDFGSVKNKRRIAQTVVIGTDGYMPSEQSIGRPNFSSDVYAVGIIAIQALTGMDPTKGKISFDLKTGEIAWRRYISVNPVLGDIIDKMVRYDFRQRYPSAIEALADVNELITEVPSIERRQMLQTAASWGAGMLGVGLAYGAFTQKWLFPSANTLIKQLFGQADSNSEEKS</sequence>
<dbReference type="eggNOG" id="COG0515">
    <property type="taxonomic scope" value="Bacteria"/>
</dbReference>
<dbReference type="KEGG" id="amr:AM1_3159"/>
<keyword evidence="6 9" id="KW-0067">ATP-binding</keyword>
<comment type="catalytic activity">
    <reaction evidence="7">
        <text>L-threonyl-[protein] + ATP = O-phospho-L-threonyl-[protein] + ADP + H(+)</text>
        <dbReference type="Rhea" id="RHEA:46608"/>
        <dbReference type="Rhea" id="RHEA-COMP:11060"/>
        <dbReference type="Rhea" id="RHEA-COMP:11605"/>
        <dbReference type="ChEBI" id="CHEBI:15378"/>
        <dbReference type="ChEBI" id="CHEBI:30013"/>
        <dbReference type="ChEBI" id="CHEBI:30616"/>
        <dbReference type="ChEBI" id="CHEBI:61977"/>
        <dbReference type="ChEBI" id="CHEBI:456216"/>
        <dbReference type="EC" id="2.7.11.1"/>
    </reaction>
</comment>
<comment type="catalytic activity">
    <reaction evidence="8">
        <text>L-seryl-[protein] + ATP = O-phospho-L-seryl-[protein] + ADP + H(+)</text>
        <dbReference type="Rhea" id="RHEA:17989"/>
        <dbReference type="Rhea" id="RHEA-COMP:9863"/>
        <dbReference type="Rhea" id="RHEA-COMP:11604"/>
        <dbReference type="ChEBI" id="CHEBI:15378"/>
        <dbReference type="ChEBI" id="CHEBI:29999"/>
        <dbReference type="ChEBI" id="CHEBI:30616"/>
        <dbReference type="ChEBI" id="CHEBI:83421"/>
        <dbReference type="ChEBI" id="CHEBI:456216"/>
        <dbReference type="EC" id="2.7.11.1"/>
    </reaction>
</comment>
<evidence type="ECO:0000256" key="8">
    <source>
        <dbReference type="ARBA" id="ARBA00048679"/>
    </source>
</evidence>
<dbReference type="GO" id="GO:0005524">
    <property type="term" value="F:ATP binding"/>
    <property type="evidence" value="ECO:0007669"/>
    <property type="project" value="UniProtKB-UniRule"/>
</dbReference>
<evidence type="ECO:0000256" key="3">
    <source>
        <dbReference type="ARBA" id="ARBA00022679"/>
    </source>
</evidence>
<keyword evidence="4 9" id="KW-0547">Nucleotide-binding</keyword>
<feature type="domain" description="Protein kinase" evidence="10">
    <location>
        <begin position="10"/>
        <end position="266"/>
    </location>
</feature>
<dbReference type="PANTHER" id="PTHR24363:SF0">
    <property type="entry name" value="SERINE_THREONINE KINASE LIKE DOMAIN CONTAINING 1"/>
    <property type="match status" value="1"/>
</dbReference>
<evidence type="ECO:0000259" key="10">
    <source>
        <dbReference type="PROSITE" id="PS50011"/>
    </source>
</evidence>
<evidence type="ECO:0000256" key="5">
    <source>
        <dbReference type="ARBA" id="ARBA00022777"/>
    </source>
</evidence>
<dbReference type="PANTHER" id="PTHR24363">
    <property type="entry name" value="SERINE/THREONINE PROTEIN KINASE"/>
    <property type="match status" value="1"/>
</dbReference>
<keyword evidence="2" id="KW-0723">Serine/threonine-protein kinase</keyword>
<name>B0CEQ1_ACAM1</name>
<protein>
    <recommendedName>
        <fullName evidence="1">non-specific serine/threonine protein kinase</fullName>
        <ecNumber evidence="1">2.7.11.1</ecNumber>
    </recommendedName>
</protein>
<evidence type="ECO:0000256" key="7">
    <source>
        <dbReference type="ARBA" id="ARBA00047899"/>
    </source>
</evidence>
<dbReference type="PROSITE" id="PS50011">
    <property type="entry name" value="PROTEIN_KINASE_DOM"/>
    <property type="match status" value="1"/>
</dbReference>
<dbReference type="HOGENOM" id="CLU_000288_135_5_3"/>
<dbReference type="InterPro" id="IPR000719">
    <property type="entry name" value="Prot_kinase_dom"/>
</dbReference>
<dbReference type="Proteomes" id="UP000000268">
    <property type="component" value="Chromosome"/>
</dbReference>
<keyword evidence="5" id="KW-0418">Kinase</keyword>
<proteinExistence type="predicted"/>
<dbReference type="CDD" id="cd14014">
    <property type="entry name" value="STKc_PknB_like"/>
    <property type="match status" value="1"/>
</dbReference>
<dbReference type="Gene3D" id="3.30.200.20">
    <property type="entry name" value="Phosphorylase Kinase, domain 1"/>
    <property type="match status" value="1"/>
</dbReference>
<dbReference type="AlphaFoldDB" id="B0CEQ1"/>
<dbReference type="GO" id="GO:0004674">
    <property type="term" value="F:protein serine/threonine kinase activity"/>
    <property type="evidence" value="ECO:0007669"/>
    <property type="project" value="UniProtKB-KW"/>
</dbReference>
<reference evidence="11 12" key="1">
    <citation type="journal article" date="2008" name="Proc. Natl. Acad. Sci. U.S.A.">
        <title>Niche adaptation and genome expansion in the chlorophyll d-producing cyanobacterium Acaryochloris marina.</title>
        <authorList>
            <person name="Swingley W.D."/>
            <person name="Chen M."/>
            <person name="Cheung P.C."/>
            <person name="Conrad A.L."/>
            <person name="Dejesa L.C."/>
            <person name="Hao J."/>
            <person name="Honchak B.M."/>
            <person name="Karbach L.E."/>
            <person name="Kurdoglu A."/>
            <person name="Lahiri S."/>
            <person name="Mastrian S.D."/>
            <person name="Miyashita H."/>
            <person name="Page L."/>
            <person name="Ramakrishna P."/>
            <person name="Satoh S."/>
            <person name="Sattley W.M."/>
            <person name="Shimada Y."/>
            <person name="Taylor H.L."/>
            <person name="Tomo T."/>
            <person name="Tsuchiya T."/>
            <person name="Wang Z.T."/>
            <person name="Raymond J."/>
            <person name="Mimuro M."/>
            <person name="Blankenship R.E."/>
            <person name="Touchman J.W."/>
        </authorList>
    </citation>
    <scope>NUCLEOTIDE SEQUENCE [LARGE SCALE GENOMIC DNA]</scope>
    <source>
        <strain evidence="12">MBIC 11017</strain>
    </source>
</reference>
<dbReference type="SMART" id="SM00220">
    <property type="entry name" value="S_TKc"/>
    <property type="match status" value="1"/>
</dbReference>
<dbReference type="Pfam" id="PF00069">
    <property type="entry name" value="Pkinase"/>
    <property type="match status" value="1"/>
</dbReference>
<evidence type="ECO:0000256" key="2">
    <source>
        <dbReference type="ARBA" id="ARBA00022527"/>
    </source>
</evidence>
<keyword evidence="12" id="KW-1185">Reference proteome</keyword>
<evidence type="ECO:0000256" key="4">
    <source>
        <dbReference type="ARBA" id="ARBA00022741"/>
    </source>
</evidence>
<feature type="binding site" evidence="9">
    <location>
        <position position="42"/>
    </location>
    <ligand>
        <name>ATP</name>
        <dbReference type="ChEBI" id="CHEBI:30616"/>
    </ligand>
</feature>
<dbReference type="EC" id="2.7.11.1" evidence="1"/>
<evidence type="ECO:0000313" key="11">
    <source>
        <dbReference type="EMBL" id="ABW28156.1"/>
    </source>
</evidence>
<keyword evidence="3" id="KW-0808">Transferase</keyword>
<accession>B0CEQ1</accession>
<dbReference type="STRING" id="329726.AM1_3159"/>
<dbReference type="InterPro" id="IPR011009">
    <property type="entry name" value="Kinase-like_dom_sf"/>
</dbReference>
<gene>
    <name evidence="11" type="ordered locus">AM1_3159</name>
</gene>
<dbReference type="RefSeq" id="WP_012163579.1">
    <property type="nucleotide sequence ID" value="NC_009925.1"/>
</dbReference>
<dbReference type="SUPFAM" id="SSF56112">
    <property type="entry name" value="Protein kinase-like (PK-like)"/>
    <property type="match status" value="1"/>
</dbReference>
<evidence type="ECO:0000256" key="9">
    <source>
        <dbReference type="PROSITE-ProRule" id="PRU10141"/>
    </source>
</evidence>
<dbReference type="OrthoDB" id="420726at2"/>
<evidence type="ECO:0000313" key="12">
    <source>
        <dbReference type="Proteomes" id="UP000000268"/>
    </source>
</evidence>
<evidence type="ECO:0000256" key="1">
    <source>
        <dbReference type="ARBA" id="ARBA00012513"/>
    </source>
</evidence>
<dbReference type="EMBL" id="CP000828">
    <property type="protein sequence ID" value="ABW28156.1"/>
    <property type="molecule type" value="Genomic_DNA"/>
</dbReference>
<evidence type="ECO:0000256" key="6">
    <source>
        <dbReference type="ARBA" id="ARBA00022840"/>
    </source>
</evidence>
<dbReference type="PROSITE" id="PS00107">
    <property type="entry name" value="PROTEIN_KINASE_ATP"/>
    <property type="match status" value="1"/>
</dbReference>